<evidence type="ECO:0000313" key="3">
    <source>
        <dbReference type="Proteomes" id="UP001174936"/>
    </source>
</evidence>
<dbReference type="AlphaFoldDB" id="A0AA40D043"/>
<feature type="compositionally biased region" description="Basic and acidic residues" evidence="1">
    <location>
        <begin position="11"/>
        <end position="22"/>
    </location>
</feature>
<proteinExistence type="predicted"/>
<accession>A0AA40D043</accession>
<organism evidence="2 3">
    <name type="scientific">Cercophora newfieldiana</name>
    <dbReference type="NCBI Taxonomy" id="92897"/>
    <lineage>
        <taxon>Eukaryota</taxon>
        <taxon>Fungi</taxon>
        <taxon>Dikarya</taxon>
        <taxon>Ascomycota</taxon>
        <taxon>Pezizomycotina</taxon>
        <taxon>Sordariomycetes</taxon>
        <taxon>Sordariomycetidae</taxon>
        <taxon>Sordariales</taxon>
        <taxon>Lasiosphaeriaceae</taxon>
        <taxon>Cercophora</taxon>
    </lineage>
</organism>
<evidence type="ECO:0000313" key="2">
    <source>
        <dbReference type="EMBL" id="KAK0655643.1"/>
    </source>
</evidence>
<gene>
    <name evidence="2" type="ORF">B0T16DRAFT_397412</name>
</gene>
<name>A0AA40D043_9PEZI</name>
<dbReference type="EMBL" id="JAULSV010000001">
    <property type="protein sequence ID" value="KAK0655643.1"/>
    <property type="molecule type" value="Genomic_DNA"/>
</dbReference>
<keyword evidence="3" id="KW-1185">Reference proteome</keyword>
<evidence type="ECO:0000256" key="1">
    <source>
        <dbReference type="SAM" id="MobiDB-lite"/>
    </source>
</evidence>
<reference evidence="2" key="1">
    <citation type="submission" date="2023-06" db="EMBL/GenBank/DDBJ databases">
        <title>Genome-scale phylogeny and comparative genomics of the fungal order Sordariales.</title>
        <authorList>
            <consortium name="Lawrence Berkeley National Laboratory"/>
            <person name="Hensen N."/>
            <person name="Bonometti L."/>
            <person name="Westerberg I."/>
            <person name="Brannstrom I.O."/>
            <person name="Guillou S."/>
            <person name="Cros-Aarteil S."/>
            <person name="Calhoun S."/>
            <person name="Haridas S."/>
            <person name="Kuo A."/>
            <person name="Mondo S."/>
            <person name="Pangilinan J."/>
            <person name="Riley R."/>
            <person name="Labutti K."/>
            <person name="Andreopoulos B."/>
            <person name="Lipzen A."/>
            <person name="Chen C."/>
            <person name="Yanf M."/>
            <person name="Daum C."/>
            <person name="Ng V."/>
            <person name="Clum A."/>
            <person name="Steindorff A."/>
            <person name="Ohm R."/>
            <person name="Martin F."/>
            <person name="Silar P."/>
            <person name="Natvig D."/>
            <person name="Lalanne C."/>
            <person name="Gautier V."/>
            <person name="Ament-Velasquez S.L."/>
            <person name="Kruys A."/>
            <person name="Hutchinson M.I."/>
            <person name="Powell A.J."/>
            <person name="Barry K."/>
            <person name="Miller A.N."/>
            <person name="Grigoriev I.V."/>
            <person name="Debuchy R."/>
            <person name="Gladieux P."/>
            <person name="Thoren M.H."/>
            <person name="Johannesson H."/>
        </authorList>
    </citation>
    <scope>NUCLEOTIDE SEQUENCE</scope>
    <source>
        <strain evidence="2">SMH2532-1</strain>
    </source>
</reference>
<feature type="region of interest" description="Disordered" evidence="1">
    <location>
        <begin position="1"/>
        <end position="22"/>
    </location>
</feature>
<sequence>MPHAHLRVRKLKSEGGKKKPIDQKGRCSCLLGMHGPRVLSAAAVTSAKEEAGVRKTREQITVCSDGQSGRLPDRAPAPAHRPSCVLCASQWPRSGIVRLVTCGAPEHGRGTSVLKCLRGPHGRNGSIDEPSGGTEVPSLPCTVAPNACRAHVPESCAASEPRGRVEQQNRDTRGARMHNLDFVGTSSSSRMCAVSCNMGRRGGQ</sequence>
<feature type="compositionally biased region" description="Basic residues" evidence="1">
    <location>
        <begin position="1"/>
        <end position="10"/>
    </location>
</feature>
<comment type="caution">
    <text evidence="2">The sequence shown here is derived from an EMBL/GenBank/DDBJ whole genome shotgun (WGS) entry which is preliminary data.</text>
</comment>
<protein>
    <submittedName>
        <fullName evidence="2">Uncharacterized protein</fullName>
    </submittedName>
</protein>
<dbReference type="Proteomes" id="UP001174936">
    <property type="component" value="Unassembled WGS sequence"/>
</dbReference>